<feature type="region of interest" description="Disordered" evidence="1">
    <location>
        <begin position="617"/>
        <end position="637"/>
    </location>
</feature>
<organism evidence="2 3">
    <name type="scientific">Hermetia illucens</name>
    <name type="common">Black soldier fly</name>
    <dbReference type="NCBI Taxonomy" id="343691"/>
    <lineage>
        <taxon>Eukaryota</taxon>
        <taxon>Metazoa</taxon>
        <taxon>Ecdysozoa</taxon>
        <taxon>Arthropoda</taxon>
        <taxon>Hexapoda</taxon>
        <taxon>Insecta</taxon>
        <taxon>Pterygota</taxon>
        <taxon>Neoptera</taxon>
        <taxon>Endopterygota</taxon>
        <taxon>Diptera</taxon>
        <taxon>Brachycera</taxon>
        <taxon>Stratiomyomorpha</taxon>
        <taxon>Stratiomyidae</taxon>
        <taxon>Hermetiinae</taxon>
        <taxon>Hermetia</taxon>
    </lineage>
</organism>
<dbReference type="InterPro" id="IPR027417">
    <property type="entry name" value="P-loop_NTPase"/>
</dbReference>
<reference evidence="2 3" key="1">
    <citation type="submission" date="2020-11" db="EMBL/GenBank/DDBJ databases">
        <authorList>
            <person name="Wallbank WR R."/>
            <person name="Pardo Diaz C."/>
            <person name="Kozak K."/>
            <person name="Martin S."/>
            <person name="Jiggins C."/>
            <person name="Moest M."/>
            <person name="Warren A I."/>
            <person name="Generalovic N T."/>
            <person name="Byers J.R.P. K."/>
            <person name="Montejo-Kovacevich G."/>
            <person name="Yen C E."/>
        </authorList>
    </citation>
    <scope>NUCLEOTIDE SEQUENCE [LARGE SCALE GENOMIC DNA]</scope>
</reference>
<feature type="compositionally biased region" description="Low complexity" evidence="1">
    <location>
        <begin position="625"/>
        <end position="637"/>
    </location>
</feature>
<dbReference type="EMBL" id="LR899010">
    <property type="protein sequence ID" value="CAD7082331.1"/>
    <property type="molecule type" value="Genomic_DNA"/>
</dbReference>
<dbReference type="SUPFAM" id="SSF52540">
    <property type="entry name" value="P-loop containing nucleoside triphosphate hydrolases"/>
    <property type="match status" value="1"/>
</dbReference>
<name>A0A7R8UK51_HERIL</name>
<dbReference type="AlphaFoldDB" id="A0A7R8UK51"/>
<dbReference type="OMA" id="INYLAGC"/>
<accession>A0A7R8UK51</accession>
<sequence length="1093" mass="122041">METGANLDIEKILEFIRKQDSSEKYEGVKKVVLLLGCTGNGKSTLTQLLTGNRNLRCVGSMGQYVIEDENGRIGSAGTTILSQTTYPENLPYPGSDTETFLLDCPGFRDTRNSSMDVACTIFTKRSLKNCLVAKIVLVISYEEVKLGGQRNAFLELVKHASEFVKDFEKFRSSIALFVTKVPNIVEPESRNREYVSDANMKKHIFQFLESVRETILAQIDIPAEKRSLYTNTMLLTNILLQSSPGNSRIGILRCPDRQGLLHEVSTIRQSKADLDDIIERVLEFTQISEDDFGYSISSDSKVCITESVKEITNTVTELLSKILGQIVDCYQMFENKTEDMETLYQNFSEHYNVWKRTAEKLSSLVITREVFRCVLRHVEYLFSTELLKEFSCDETTTELTQHIAELNGYIELLELLETVSNQNYQIATSKLQTIFEKASNAVRSSNIWYQAFPKFYKQLTSYDVQQRKSSSPALNFMDALEKWIQGNTPISAEDFTEEFNAVYEGGLGVQLDFEISVIKLKRFHRLCKYAFVESTTYASGEFLKSVGNIVLLSSVPILGNEGVTDVEIFAGNKVFIDCDLDAVGKRLQIFIAAPEWEVVGDHRQLILDGAEGYPHRYPVEDGDDSGSNGKNGNPGQPGECGGNFFGIGDKMCNGKNLVVSASGGKGGVGQDGGNGRPGLSGRDAETPGDQDKWFWESFSQMKKGLFKGTRKNGTELGFFCLRNFERNAYTFPGEDGQEGGNGGDGGCGGIGGFPGDVSFLGFKDDGLPLVVEKCGDCGEDGKGGKAGVGGNHGKSLEAIVEKNEPLLDLNLRKKLIFENIVDVHRGYASDGQNGNDGFSKLPLCRPKYNKNKNFPAAVLDYKLWFTENAKTNPIQSNFESFICRLEKVSKITDFGSIEALAAELARIELKIVRSASDIECKDEYTLLLYYIKCFFNNIIELTFDDAEAIWFLYIIALFRQKSDFSKITNLVEKARAIAGMAQELMFAAQYNGDEAEISEKPYSGLKFETNAFFEAIYETRRNYEMLVQEVDRIAGVSIPPCSAAFTEKQISNFVLISESKLPPRLESDEIFEELIPDEEIENRNIFGRILGSF</sequence>
<evidence type="ECO:0000313" key="2">
    <source>
        <dbReference type="EMBL" id="CAD7082331.1"/>
    </source>
</evidence>
<gene>
    <name evidence="2" type="ORF">HERILL_LOCUS5370</name>
</gene>
<evidence type="ECO:0000256" key="1">
    <source>
        <dbReference type="SAM" id="MobiDB-lite"/>
    </source>
</evidence>
<dbReference type="Proteomes" id="UP000594454">
    <property type="component" value="Chromosome 2"/>
</dbReference>
<dbReference type="Gene3D" id="3.40.50.300">
    <property type="entry name" value="P-loop containing nucleotide triphosphate hydrolases"/>
    <property type="match status" value="1"/>
</dbReference>
<dbReference type="OrthoDB" id="8070423at2759"/>
<protein>
    <submittedName>
        <fullName evidence="2">Uncharacterized protein</fullName>
    </submittedName>
</protein>
<evidence type="ECO:0000313" key="3">
    <source>
        <dbReference type="Proteomes" id="UP000594454"/>
    </source>
</evidence>
<keyword evidence="3" id="KW-1185">Reference proteome</keyword>
<dbReference type="InParanoid" id="A0A7R8UK51"/>
<proteinExistence type="predicted"/>
<feature type="compositionally biased region" description="Gly residues" evidence="1">
    <location>
        <begin position="663"/>
        <end position="678"/>
    </location>
</feature>
<feature type="region of interest" description="Disordered" evidence="1">
    <location>
        <begin position="663"/>
        <end position="688"/>
    </location>
</feature>